<dbReference type="InterPro" id="IPR003439">
    <property type="entry name" value="ABC_transporter-like_ATP-bd"/>
</dbReference>
<dbReference type="EC" id="3.6.3.-" evidence="6"/>
<gene>
    <name evidence="6" type="ORF">MNBD_ACTINO02-3162</name>
</gene>
<keyword evidence="2" id="KW-0813">Transport</keyword>
<keyword evidence="4 6" id="KW-0067">ATP-binding</keyword>
<keyword evidence="3" id="KW-0547">Nucleotide-binding</keyword>
<evidence type="ECO:0000313" key="6">
    <source>
        <dbReference type="EMBL" id="VAV91738.1"/>
    </source>
</evidence>
<evidence type="ECO:0000256" key="2">
    <source>
        <dbReference type="ARBA" id="ARBA00022448"/>
    </source>
</evidence>
<dbReference type="GO" id="GO:0022857">
    <property type="term" value="F:transmembrane transporter activity"/>
    <property type="evidence" value="ECO:0007669"/>
    <property type="project" value="TreeGrafter"/>
</dbReference>
<dbReference type="InterPro" id="IPR017871">
    <property type="entry name" value="ABC_transporter-like_CS"/>
</dbReference>
<dbReference type="Pfam" id="PF00005">
    <property type="entry name" value="ABC_tran"/>
    <property type="match status" value="1"/>
</dbReference>
<dbReference type="InterPro" id="IPR017911">
    <property type="entry name" value="MacB-like_ATP-bd"/>
</dbReference>
<sequence>MTRWSSVSSVANAVALALDGVARVYDTGGGTVRALNNVDIGFASGAVTAVVGKSGSGKTTLLRIAALIDEPTSGVVALGGERVVQGSERRRARLRHEHIGFVYQDAKIIPHLSALDNVVLALLFRGLSRSRQRTEGMELLGKVGLEGRASHRPDELSGGEIQRVAIARALASDPLVLLADEPTGNLDRATSSVVISLLLDLAAAGNCVVVATHDPDVADAVDRRIELEDGNVVSDVAK</sequence>
<keyword evidence="6" id="KW-0378">Hydrolase</keyword>
<dbReference type="CDD" id="cd03255">
    <property type="entry name" value="ABC_MJ0796_LolCDE_FtsE"/>
    <property type="match status" value="1"/>
</dbReference>
<evidence type="ECO:0000256" key="4">
    <source>
        <dbReference type="ARBA" id="ARBA00022840"/>
    </source>
</evidence>
<accession>A0A3B0RTN5</accession>
<dbReference type="GO" id="GO:0005524">
    <property type="term" value="F:ATP binding"/>
    <property type="evidence" value="ECO:0007669"/>
    <property type="project" value="UniProtKB-KW"/>
</dbReference>
<dbReference type="PROSITE" id="PS00211">
    <property type="entry name" value="ABC_TRANSPORTER_1"/>
    <property type="match status" value="1"/>
</dbReference>
<dbReference type="PROSITE" id="PS50893">
    <property type="entry name" value="ABC_TRANSPORTER_2"/>
    <property type="match status" value="1"/>
</dbReference>
<dbReference type="PANTHER" id="PTHR24220:SF689">
    <property type="entry name" value="LIPOPROTEIN-RELEASING SYSTEM ATP-BINDING PROTEIN LOLD"/>
    <property type="match status" value="1"/>
</dbReference>
<dbReference type="GO" id="GO:0016887">
    <property type="term" value="F:ATP hydrolysis activity"/>
    <property type="evidence" value="ECO:0007669"/>
    <property type="project" value="InterPro"/>
</dbReference>
<dbReference type="InterPro" id="IPR003593">
    <property type="entry name" value="AAA+_ATPase"/>
</dbReference>
<organism evidence="6">
    <name type="scientific">hydrothermal vent metagenome</name>
    <dbReference type="NCBI Taxonomy" id="652676"/>
    <lineage>
        <taxon>unclassified sequences</taxon>
        <taxon>metagenomes</taxon>
        <taxon>ecological metagenomes</taxon>
    </lineage>
</organism>
<proteinExistence type="inferred from homology"/>
<feature type="domain" description="ABC transporter" evidence="5">
    <location>
        <begin position="16"/>
        <end position="236"/>
    </location>
</feature>
<evidence type="ECO:0000256" key="1">
    <source>
        <dbReference type="ARBA" id="ARBA00005417"/>
    </source>
</evidence>
<dbReference type="SMART" id="SM00382">
    <property type="entry name" value="AAA"/>
    <property type="match status" value="1"/>
</dbReference>
<dbReference type="SUPFAM" id="SSF52540">
    <property type="entry name" value="P-loop containing nucleoside triphosphate hydrolases"/>
    <property type="match status" value="1"/>
</dbReference>
<dbReference type="Gene3D" id="3.40.50.300">
    <property type="entry name" value="P-loop containing nucleotide triphosphate hydrolases"/>
    <property type="match status" value="1"/>
</dbReference>
<name>A0A3B0RTN5_9ZZZZ</name>
<dbReference type="PANTHER" id="PTHR24220">
    <property type="entry name" value="IMPORT ATP-BINDING PROTEIN"/>
    <property type="match status" value="1"/>
</dbReference>
<dbReference type="AlphaFoldDB" id="A0A3B0RTN5"/>
<comment type="similarity">
    <text evidence="1">Belongs to the ABC transporter superfamily.</text>
</comment>
<reference evidence="6" key="1">
    <citation type="submission" date="2018-06" db="EMBL/GenBank/DDBJ databases">
        <authorList>
            <person name="Zhirakovskaya E."/>
        </authorList>
    </citation>
    <scope>NUCLEOTIDE SEQUENCE</scope>
</reference>
<dbReference type="GO" id="GO:0005886">
    <property type="term" value="C:plasma membrane"/>
    <property type="evidence" value="ECO:0007669"/>
    <property type="project" value="TreeGrafter"/>
</dbReference>
<evidence type="ECO:0000259" key="5">
    <source>
        <dbReference type="PROSITE" id="PS50893"/>
    </source>
</evidence>
<dbReference type="InterPro" id="IPR015854">
    <property type="entry name" value="ABC_transpr_LolD-like"/>
</dbReference>
<protein>
    <submittedName>
        <fullName evidence="6">Macrolide export ATP-binding/permease protein MacB</fullName>
        <ecNumber evidence="6">3.6.3.-</ecNumber>
    </submittedName>
</protein>
<dbReference type="InterPro" id="IPR027417">
    <property type="entry name" value="P-loop_NTPase"/>
</dbReference>
<evidence type="ECO:0000256" key="3">
    <source>
        <dbReference type="ARBA" id="ARBA00022741"/>
    </source>
</evidence>
<dbReference type="EMBL" id="UOEK01000017">
    <property type="protein sequence ID" value="VAV91738.1"/>
    <property type="molecule type" value="Genomic_DNA"/>
</dbReference>